<accession>A0AAU8FS79</accession>
<keyword evidence="1" id="KW-0812">Transmembrane</keyword>
<protein>
    <recommendedName>
        <fullName evidence="3">Cationic amino acid transporter C-terminal domain-containing protein</fullName>
    </recommendedName>
</protein>
<feature type="transmembrane region" description="Helical" evidence="1">
    <location>
        <begin position="6"/>
        <end position="23"/>
    </location>
</feature>
<dbReference type="RefSeq" id="WP_353721682.1">
    <property type="nucleotide sequence ID" value="NZ_CP159289.1"/>
</dbReference>
<evidence type="ECO:0000313" key="2">
    <source>
        <dbReference type="EMBL" id="XCH26389.1"/>
    </source>
</evidence>
<name>A0AAU8FS79_9BACT</name>
<keyword evidence="1" id="KW-0472">Membrane</keyword>
<evidence type="ECO:0000256" key="1">
    <source>
        <dbReference type="SAM" id="Phobius"/>
    </source>
</evidence>
<evidence type="ECO:0008006" key="3">
    <source>
        <dbReference type="Google" id="ProtNLM"/>
    </source>
</evidence>
<dbReference type="AlphaFoldDB" id="A0AAU8FS79"/>
<gene>
    <name evidence="2" type="ORF">ABV298_08295</name>
</gene>
<dbReference type="EMBL" id="CP159289">
    <property type="protein sequence ID" value="XCH26389.1"/>
    <property type="molecule type" value="Genomic_DNA"/>
</dbReference>
<proteinExistence type="predicted"/>
<keyword evidence="1" id="KW-1133">Transmembrane helix</keyword>
<feature type="transmembrane region" description="Helical" evidence="1">
    <location>
        <begin position="35"/>
        <end position="60"/>
    </location>
</feature>
<dbReference type="Gene3D" id="1.20.1740.10">
    <property type="entry name" value="Amino acid/polyamine transporter I"/>
    <property type="match status" value="1"/>
</dbReference>
<feature type="transmembrane region" description="Helical" evidence="1">
    <location>
        <begin position="66"/>
        <end position="83"/>
    </location>
</feature>
<reference evidence="2" key="1">
    <citation type="submission" date="2024-06" db="EMBL/GenBank/DDBJ databases">
        <title>Sequencing and assembly of the genome of Dyadobacter sp. strain 676, a symbiont of Cyamopsis tetragonoloba.</title>
        <authorList>
            <person name="Guro P."/>
            <person name="Sazanova A."/>
            <person name="Kuznetsova I."/>
            <person name="Belimov A."/>
            <person name="Safronova V."/>
        </authorList>
    </citation>
    <scope>NUCLEOTIDE SEQUENCE</scope>
    <source>
        <strain evidence="2">676</strain>
    </source>
</reference>
<organism evidence="2">
    <name type="scientific">Dyadobacter sp. 676</name>
    <dbReference type="NCBI Taxonomy" id="3088362"/>
    <lineage>
        <taxon>Bacteria</taxon>
        <taxon>Pseudomonadati</taxon>
        <taxon>Bacteroidota</taxon>
        <taxon>Cytophagia</taxon>
        <taxon>Cytophagales</taxon>
        <taxon>Spirosomataceae</taxon>
        <taxon>Dyadobacter</taxon>
    </lineage>
</organism>
<sequence length="100" mass="11175">MIILAALGAVVMYIISMIALFALRSKAPQLERPFTVPAFPYFPAIALVLSVLCLVAIIYYNFTLSLWFFTGLGFVALIFGLTGRHKSVETLQRPEEQHQV</sequence>